<reference evidence="6 7" key="1">
    <citation type="journal article" date="2017" name="Int. J. Parasitol.">
        <title>The genome of the protozoan parasite Cystoisospora suis and a reverse vaccinology approach to identify vaccine candidates.</title>
        <authorList>
            <person name="Palmieri N."/>
            <person name="Shrestha A."/>
            <person name="Ruttkowski B."/>
            <person name="Beck T."/>
            <person name="Vogl C."/>
            <person name="Tomley F."/>
            <person name="Blake D.P."/>
            <person name="Joachim A."/>
        </authorList>
    </citation>
    <scope>NUCLEOTIDE SEQUENCE [LARGE SCALE GENOMIC DNA]</scope>
    <source>
        <strain evidence="6 7">Wien I</strain>
    </source>
</reference>
<keyword evidence="7" id="KW-1185">Reference proteome</keyword>
<dbReference type="VEuPathDB" id="ToxoDB:CSUI_008402"/>
<dbReference type="EMBL" id="MIGC01004699">
    <property type="protein sequence ID" value="PHJ17774.1"/>
    <property type="molecule type" value="Genomic_DNA"/>
</dbReference>
<dbReference type="AlphaFoldDB" id="A0A2C6KMS4"/>
<comment type="subcellular location">
    <subcellularLocation>
        <location evidence="1">Plastid</location>
        <location evidence="1">Amyloplast</location>
    </subcellularLocation>
</comment>
<protein>
    <submittedName>
        <fullName evidence="6">Glycogen synthase</fullName>
    </submittedName>
</protein>
<organism evidence="6 7">
    <name type="scientific">Cystoisospora suis</name>
    <dbReference type="NCBI Taxonomy" id="483139"/>
    <lineage>
        <taxon>Eukaryota</taxon>
        <taxon>Sar</taxon>
        <taxon>Alveolata</taxon>
        <taxon>Apicomplexa</taxon>
        <taxon>Conoidasida</taxon>
        <taxon>Coccidia</taxon>
        <taxon>Eucoccidiorida</taxon>
        <taxon>Eimeriorina</taxon>
        <taxon>Sarcocystidae</taxon>
        <taxon>Cystoisospora</taxon>
    </lineage>
</organism>
<keyword evidence="4" id="KW-0035">Amyloplast</keyword>
<evidence type="ECO:0000313" key="7">
    <source>
        <dbReference type="Proteomes" id="UP000221165"/>
    </source>
</evidence>
<keyword evidence="3" id="KW-0808">Transferase</keyword>
<accession>A0A2C6KMS4</accession>
<proteinExistence type="predicted"/>
<evidence type="ECO:0000256" key="1">
    <source>
        <dbReference type="ARBA" id="ARBA00004602"/>
    </source>
</evidence>
<dbReference type="Gene3D" id="3.40.50.2000">
    <property type="entry name" value="Glycogen Phosphorylase B"/>
    <property type="match status" value="1"/>
</dbReference>
<sequence>VHTGSVVPGVKLFFLHCASVFPHIYPDVYGLEQIRFISTFAKATLEIFCYLRQIPPLIVTNDWPTCLIPAYAKRKFFGNVFDSTIFYHLVHNLDPGYE</sequence>
<dbReference type="InterPro" id="IPR013534">
    <property type="entry name" value="Starch_synth_cat_dom"/>
</dbReference>
<dbReference type="RefSeq" id="XP_067919489.1">
    <property type="nucleotide sequence ID" value="XM_068068535.1"/>
</dbReference>
<dbReference type="OrthoDB" id="10263625at2759"/>
<dbReference type="Proteomes" id="UP000221165">
    <property type="component" value="Unassembled WGS sequence"/>
</dbReference>
<keyword evidence="2" id="KW-0328">Glycosyltransferase</keyword>
<evidence type="ECO:0000259" key="5">
    <source>
        <dbReference type="Pfam" id="PF08323"/>
    </source>
</evidence>
<gene>
    <name evidence="6" type="ORF">CSUI_008402</name>
</gene>
<evidence type="ECO:0000256" key="3">
    <source>
        <dbReference type="ARBA" id="ARBA00022679"/>
    </source>
</evidence>
<dbReference type="GO" id="GO:0016757">
    <property type="term" value="F:glycosyltransferase activity"/>
    <property type="evidence" value="ECO:0007669"/>
    <property type="project" value="UniProtKB-KW"/>
</dbReference>
<dbReference type="GeneID" id="94431746"/>
<name>A0A2C6KMS4_9APIC</name>
<feature type="non-terminal residue" evidence="6">
    <location>
        <position position="1"/>
    </location>
</feature>
<evidence type="ECO:0000313" key="6">
    <source>
        <dbReference type="EMBL" id="PHJ17774.1"/>
    </source>
</evidence>
<dbReference type="PANTHER" id="PTHR45825">
    <property type="entry name" value="GRANULE-BOUND STARCH SYNTHASE 1, CHLOROPLASTIC/AMYLOPLASTIC"/>
    <property type="match status" value="1"/>
</dbReference>
<dbReference type="Pfam" id="PF08323">
    <property type="entry name" value="Glyco_transf_5"/>
    <property type="match status" value="1"/>
</dbReference>
<dbReference type="PANTHER" id="PTHR45825:SF11">
    <property type="entry name" value="ALPHA AMYLASE DOMAIN-CONTAINING PROTEIN"/>
    <property type="match status" value="1"/>
</dbReference>
<keyword evidence="4" id="KW-0934">Plastid</keyword>
<evidence type="ECO:0000256" key="4">
    <source>
        <dbReference type="ARBA" id="ARBA00023234"/>
    </source>
</evidence>
<feature type="domain" description="Starch synthase catalytic" evidence="5">
    <location>
        <begin position="8"/>
        <end position="93"/>
    </location>
</feature>
<comment type="caution">
    <text evidence="6">The sequence shown here is derived from an EMBL/GenBank/DDBJ whole genome shotgun (WGS) entry which is preliminary data.</text>
</comment>
<feature type="non-terminal residue" evidence="6">
    <location>
        <position position="98"/>
    </location>
</feature>
<evidence type="ECO:0000256" key="2">
    <source>
        <dbReference type="ARBA" id="ARBA00022676"/>
    </source>
</evidence>